<organism evidence="5 6">
    <name type="scientific">Triplophysa rosa</name>
    <name type="common">Cave loach</name>
    <dbReference type="NCBI Taxonomy" id="992332"/>
    <lineage>
        <taxon>Eukaryota</taxon>
        <taxon>Metazoa</taxon>
        <taxon>Chordata</taxon>
        <taxon>Craniata</taxon>
        <taxon>Vertebrata</taxon>
        <taxon>Euteleostomi</taxon>
        <taxon>Actinopterygii</taxon>
        <taxon>Neopterygii</taxon>
        <taxon>Teleostei</taxon>
        <taxon>Ostariophysi</taxon>
        <taxon>Cypriniformes</taxon>
        <taxon>Nemacheilidae</taxon>
        <taxon>Triplophysa</taxon>
    </lineage>
</organism>
<proteinExistence type="predicted"/>
<dbReference type="Gene3D" id="3.90.190.10">
    <property type="entry name" value="Protein tyrosine phosphatase superfamily"/>
    <property type="match status" value="1"/>
</dbReference>
<dbReference type="InterPro" id="IPR050713">
    <property type="entry name" value="RTP_Phos/Ushers"/>
</dbReference>
<protein>
    <recommendedName>
        <fullName evidence="4">Tyrosine specific protein phosphatases domain-containing protein</fullName>
    </recommendedName>
</protein>
<dbReference type="InterPro" id="IPR029021">
    <property type="entry name" value="Prot-tyrosine_phosphatase-like"/>
</dbReference>
<dbReference type="PRINTS" id="PR00700">
    <property type="entry name" value="PRTYPHPHTASE"/>
</dbReference>
<name>A0A9W7X166_TRIRA</name>
<dbReference type="SUPFAM" id="SSF52799">
    <property type="entry name" value="(Phosphotyrosine protein) phosphatases II"/>
    <property type="match status" value="1"/>
</dbReference>
<keyword evidence="2" id="KW-1133">Transmembrane helix</keyword>
<dbReference type="GO" id="GO:0043235">
    <property type="term" value="C:receptor complex"/>
    <property type="evidence" value="ECO:0007669"/>
    <property type="project" value="TreeGrafter"/>
</dbReference>
<evidence type="ECO:0000313" key="6">
    <source>
        <dbReference type="Proteomes" id="UP001059041"/>
    </source>
</evidence>
<accession>A0A9W7X166</accession>
<evidence type="ECO:0000256" key="2">
    <source>
        <dbReference type="ARBA" id="ARBA00022989"/>
    </source>
</evidence>
<keyword evidence="3" id="KW-0325">Glycoprotein</keyword>
<dbReference type="EMBL" id="JAFHDT010000003">
    <property type="protein sequence ID" value="KAI7811771.1"/>
    <property type="molecule type" value="Genomic_DNA"/>
</dbReference>
<comment type="caution">
    <text evidence="5">The sequence shown here is derived from an EMBL/GenBank/DDBJ whole genome shotgun (WGS) entry which is preliminary data.</text>
</comment>
<reference evidence="5" key="1">
    <citation type="submission" date="2021-02" db="EMBL/GenBank/DDBJ databases">
        <title>Comparative genomics reveals that relaxation of natural selection precedes convergent phenotypic evolution of cavefish.</title>
        <authorList>
            <person name="Peng Z."/>
        </authorList>
    </citation>
    <scope>NUCLEOTIDE SEQUENCE</scope>
    <source>
        <tissue evidence="5">Muscle</tissue>
    </source>
</reference>
<evidence type="ECO:0000313" key="5">
    <source>
        <dbReference type="EMBL" id="KAI7811771.1"/>
    </source>
</evidence>
<dbReference type="PANTHER" id="PTHR46957:SF10">
    <property type="entry name" value="PROTEIN TYROSINE PHOSPHATASE, RECEPTOR TYPE, H"/>
    <property type="match status" value="1"/>
</dbReference>
<evidence type="ECO:0000256" key="3">
    <source>
        <dbReference type="ARBA" id="ARBA00023180"/>
    </source>
</evidence>
<sequence>MDQYSHSLPTVVHCSAGVGMYIAIDRLILQIEKESMVDVYGNVRDMHMRRPFMVQSEVKNIPAPPFSSEGISCRPDSHNKQLYGSGYGTLRTAIVSFRQSHHPPSLKDASVHD</sequence>
<evidence type="ECO:0000259" key="4">
    <source>
        <dbReference type="PROSITE" id="PS50056"/>
    </source>
</evidence>
<keyword evidence="1" id="KW-0812">Transmembrane</keyword>
<feature type="domain" description="Tyrosine specific protein phosphatases" evidence="4">
    <location>
        <begin position="1"/>
        <end position="61"/>
    </location>
</feature>
<gene>
    <name evidence="5" type="ORF">IRJ41_018835</name>
</gene>
<dbReference type="GO" id="GO:0004725">
    <property type="term" value="F:protein tyrosine phosphatase activity"/>
    <property type="evidence" value="ECO:0007669"/>
    <property type="project" value="InterPro"/>
</dbReference>
<dbReference type="AlphaFoldDB" id="A0A9W7X166"/>
<keyword evidence="6" id="KW-1185">Reference proteome</keyword>
<dbReference type="InterPro" id="IPR000242">
    <property type="entry name" value="PTP_cat"/>
</dbReference>
<evidence type="ECO:0000256" key="1">
    <source>
        <dbReference type="ARBA" id="ARBA00022692"/>
    </source>
</evidence>
<dbReference type="Proteomes" id="UP001059041">
    <property type="component" value="Linkage Group LG3"/>
</dbReference>
<dbReference type="Pfam" id="PF00102">
    <property type="entry name" value="Y_phosphatase"/>
    <property type="match status" value="1"/>
</dbReference>
<dbReference type="PANTHER" id="PTHR46957">
    <property type="entry name" value="CYTOKINE RECEPTOR"/>
    <property type="match status" value="1"/>
</dbReference>
<dbReference type="PROSITE" id="PS50056">
    <property type="entry name" value="TYR_PHOSPHATASE_2"/>
    <property type="match status" value="1"/>
</dbReference>
<keyword evidence="2" id="KW-0472">Membrane</keyword>
<dbReference type="InterPro" id="IPR000387">
    <property type="entry name" value="Tyr_Pase_dom"/>
</dbReference>